<keyword evidence="3" id="KW-1185">Reference proteome</keyword>
<dbReference type="GO" id="GO:0051607">
    <property type="term" value="P:defense response to virus"/>
    <property type="evidence" value="ECO:0007669"/>
    <property type="project" value="UniProtKB-KW"/>
</dbReference>
<dbReference type="CDD" id="cd09693">
    <property type="entry name" value="Cas5_I"/>
    <property type="match status" value="1"/>
</dbReference>
<dbReference type="EMBL" id="BFBB01000007">
    <property type="protein sequence ID" value="GBF50735.1"/>
    <property type="molecule type" value="Genomic_DNA"/>
</dbReference>
<evidence type="ECO:0000256" key="1">
    <source>
        <dbReference type="ARBA" id="ARBA00023118"/>
    </source>
</evidence>
<sequence length="251" mass="29558">MKDYLVFRLYGPIASWGEIAVGENRHSFSYPSKSAIMGLLASALGYKREEEEKHILLTQSLSFGVKVYSPGILLRDYHTVQVPPSKGKIIYSTRKDELREKLELNTILSSRDYRMDAMYDVCIRKKKQEIDLVEIQKKLNEPIFSLFLGRKSCVLSSPVFASLVNANDLFLAFSKYEQNLKERFKKENINYFFENEKLKSNFIEYIWEDEGDENADIRTRRDEVLSRKRWQFSERKEFYKSEVKQNVPIQS</sequence>
<evidence type="ECO:0000313" key="3">
    <source>
        <dbReference type="Proteomes" id="UP000245133"/>
    </source>
</evidence>
<proteinExistence type="predicted"/>
<accession>A0A2P2E1H3</accession>
<gene>
    <name evidence="2" type="primary">cas5e</name>
    <name evidence="2" type="ORF">LPTSP4_22620</name>
</gene>
<dbReference type="Gene3D" id="3.30.70.2660">
    <property type="match status" value="1"/>
</dbReference>
<name>A0A2P2E1H3_9LEPT</name>
<dbReference type="NCBIfam" id="TIGR01868">
    <property type="entry name" value="casD_Cas5e"/>
    <property type="match status" value="1"/>
</dbReference>
<dbReference type="OrthoDB" id="3189549at2"/>
<dbReference type="GO" id="GO:0043571">
    <property type="term" value="P:maintenance of CRISPR repeat elements"/>
    <property type="evidence" value="ECO:0007669"/>
    <property type="project" value="InterPro"/>
</dbReference>
<dbReference type="InterPro" id="IPR010147">
    <property type="entry name" value="CRISPR-assoc_prot_CasD"/>
</dbReference>
<dbReference type="NCBIfam" id="TIGR02593">
    <property type="entry name" value="CRISPR_cas5"/>
    <property type="match status" value="1"/>
</dbReference>
<dbReference type="InterPro" id="IPR013422">
    <property type="entry name" value="CRISPR-assoc_prot_Cas5_N"/>
</dbReference>
<dbReference type="RefSeq" id="WP_108976730.1">
    <property type="nucleotide sequence ID" value="NZ_BFBB01000007.1"/>
</dbReference>
<dbReference type="Pfam" id="PF09704">
    <property type="entry name" value="Cas_Cas5d"/>
    <property type="match status" value="1"/>
</dbReference>
<dbReference type="Proteomes" id="UP000245133">
    <property type="component" value="Unassembled WGS sequence"/>
</dbReference>
<dbReference type="InterPro" id="IPR021124">
    <property type="entry name" value="CRISPR-assoc_prot_Cas5"/>
</dbReference>
<dbReference type="GO" id="GO:0003723">
    <property type="term" value="F:RNA binding"/>
    <property type="evidence" value="ECO:0007669"/>
    <property type="project" value="InterPro"/>
</dbReference>
<dbReference type="AlphaFoldDB" id="A0A2P2E1H3"/>
<evidence type="ECO:0000313" key="2">
    <source>
        <dbReference type="EMBL" id="GBF50735.1"/>
    </source>
</evidence>
<comment type="caution">
    <text evidence="2">The sequence shown here is derived from an EMBL/GenBank/DDBJ whole genome shotgun (WGS) entry which is preliminary data.</text>
</comment>
<keyword evidence="1" id="KW-0051">Antiviral defense</keyword>
<protein>
    <submittedName>
        <fullName evidence="2">CRISPR-associated protein Cas5/CasD</fullName>
    </submittedName>
</protein>
<organism evidence="2 3">
    <name type="scientific">Leptospira ryugenii</name>
    <dbReference type="NCBI Taxonomy" id="1917863"/>
    <lineage>
        <taxon>Bacteria</taxon>
        <taxon>Pseudomonadati</taxon>
        <taxon>Spirochaetota</taxon>
        <taxon>Spirochaetia</taxon>
        <taxon>Leptospirales</taxon>
        <taxon>Leptospiraceae</taxon>
        <taxon>Leptospira</taxon>
    </lineage>
</organism>
<reference evidence="2 3" key="1">
    <citation type="submission" date="2018-02" db="EMBL/GenBank/DDBJ databases">
        <title>Novel Leptospira species isolated from soil and water in Japan.</title>
        <authorList>
            <person name="Nakao R."/>
            <person name="Masuzawa T."/>
        </authorList>
    </citation>
    <scope>NUCLEOTIDE SEQUENCE [LARGE SCALE GENOMIC DNA]</scope>
    <source>
        <strain evidence="2 3">YH101</strain>
    </source>
</reference>